<dbReference type="PANTHER" id="PTHR46285">
    <property type="entry name" value="PROTEINASE INHIBITOR I4, SERPIN (DUF716)-RELATED"/>
    <property type="match status" value="1"/>
</dbReference>
<feature type="transmembrane region" description="Helical" evidence="6">
    <location>
        <begin position="12"/>
        <end position="34"/>
    </location>
</feature>
<keyword evidence="8" id="KW-1185">Reference proteome</keyword>
<keyword evidence="5 6" id="KW-0472">Membrane</keyword>
<comment type="caution">
    <text evidence="7">The sequence shown here is derived from an EMBL/GenBank/DDBJ whole genome shotgun (WGS) entry which is preliminary data.</text>
</comment>
<proteinExistence type="inferred from homology"/>
<dbReference type="InterPro" id="IPR006904">
    <property type="entry name" value="DUF716"/>
</dbReference>
<dbReference type="Pfam" id="PF04819">
    <property type="entry name" value="DUF716"/>
    <property type="match status" value="2"/>
</dbReference>
<dbReference type="Proteomes" id="UP000824890">
    <property type="component" value="Unassembled WGS sequence"/>
</dbReference>
<dbReference type="PANTHER" id="PTHR46285:SF9">
    <property type="entry name" value="(RAPE) HYPOTHETICAL PROTEIN"/>
    <property type="match status" value="1"/>
</dbReference>
<evidence type="ECO:0000256" key="4">
    <source>
        <dbReference type="ARBA" id="ARBA00022989"/>
    </source>
</evidence>
<evidence type="ECO:0000256" key="2">
    <source>
        <dbReference type="ARBA" id="ARBA00006948"/>
    </source>
</evidence>
<sequence>THNMGSRAGHVLPGFAFLALGLWHLFNNIKLFCLRPNTFISSPWFPVSKIRHLELYFMMFSASASISMELFIGPRRHHPFDSDGTIPSNHLQNVEHSSISMAFLVYAVSAVVFDRARPRAAASEGLTILAAAAAFTQQLLLFHFILQLSIFVSLMTTLMGIALPKSFLVSLVRSSSIAFQGVWLIFLGCMLYTPSLIPKGCFIHDENSHQGVKCSTEEALHRAKSLVCIEFSWLFVINTIFVVTLYMILDRVYGENVEYSSLTSNYQREQYDEEQQHFESESTQKMSFVQMGKFDDHGDKITWLMALINNIKLFCLRPNIFYSSYQRSALVLDRARPRAAASEGLTIVAAAAAFSQELLLFHFQSTDHVGFEGQYHLILQLIIFVSLLTTLMGVALPKSFLVSLVRSSSIAFQGVWFIFLGCMLYTPSLIPKGCFIYVEDGHQLVNCSTQEALHRAKALVNLEFSCLFVINTICVVTLFLIMDRNYGGNIEYSSLTTNYQRGQYDEEQQHFETQKMSFVQMVQFGLSILDNTIAVVGSM</sequence>
<evidence type="ECO:0000313" key="8">
    <source>
        <dbReference type="Proteomes" id="UP000824890"/>
    </source>
</evidence>
<dbReference type="EMBL" id="JAGKQM010000013">
    <property type="protein sequence ID" value="KAH0895193.1"/>
    <property type="molecule type" value="Genomic_DNA"/>
</dbReference>
<evidence type="ECO:0000256" key="1">
    <source>
        <dbReference type="ARBA" id="ARBA00004141"/>
    </source>
</evidence>
<comment type="subcellular location">
    <subcellularLocation>
        <location evidence="1">Membrane</location>
        <topology evidence="1">Multi-pass membrane protein</topology>
    </subcellularLocation>
</comment>
<feature type="transmembrane region" description="Helical" evidence="6">
    <location>
        <begin position="55"/>
        <end position="74"/>
    </location>
</feature>
<feature type="transmembrane region" description="Helical" evidence="6">
    <location>
        <begin position="231"/>
        <end position="249"/>
    </location>
</feature>
<feature type="transmembrane region" description="Helical" evidence="6">
    <location>
        <begin position="177"/>
        <end position="197"/>
    </location>
</feature>
<feature type="transmembrane region" description="Helical" evidence="6">
    <location>
        <begin position="94"/>
        <end position="113"/>
    </location>
</feature>
<feature type="non-terminal residue" evidence="7">
    <location>
        <position position="539"/>
    </location>
</feature>
<evidence type="ECO:0000256" key="5">
    <source>
        <dbReference type="ARBA" id="ARBA00023136"/>
    </source>
</evidence>
<protein>
    <submittedName>
        <fullName evidence="7">Uncharacterized protein</fullName>
    </submittedName>
</protein>
<feature type="transmembrane region" description="Helical" evidence="6">
    <location>
        <begin position="375"/>
        <end position="396"/>
    </location>
</feature>
<feature type="transmembrane region" description="Helical" evidence="6">
    <location>
        <begin position="416"/>
        <end position="438"/>
    </location>
</feature>
<feature type="transmembrane region" description="Helical" evidence="6">
    <location>
        <begin position="458"/>
        <end position="481"/>
    </location>
</feature>
<gene>
    <name evidence="7" type="ORF">HID58_057622</name>
</gene>
<accession>A0ABQ8ASH0</accession>
<evidence type="ECO:0000256" key="3">
    <source>
        <dbReference type="ARBA" id="ARBA00022692"/>
    </source>
</evidence>
<evidence type="ECO:0000313" key="7">
    <source>
        <dbReference type="EMBL" id="KAH0895193.1"/>
    </source>
</evidence>
<keyword evidence="3 6" id="KW-0812">Transmembrane</keyword>
<reference evidence="7 8" key="1">
    <citation type="submission" date="2021-05" db="EMBL/GenBank/DDBJ databases">
        <title>Genome Assembly of Synthetic Allotetraploid Brassica napus Reveals Homoeologous Exchanges between Subgenomes.</title>
        <authorList>
            <person name="Davis J.T."/>
        </authorList>
    </citation>
    <scope>NUCLEOTIDE SEQUENCE [LARGE SCALE GENOMIC DNA]</scope>
    <source>
        <strain evidence="8">cv. Da-Ae</strain>
        <tissue evidence="7">Seedling</tissue>
    </source>
</reference>
<feature type="transmembrane region" description="Helical" evidence="6">
    <location>
        <begin position="344"/>
        <end position="363"/>
    </location>
</feature>
<feature type="non-terminal residue" evidence="7">
    <location>
        <position position="1"/>
    </location>
</feature>
<keyword evidence="4 6" id="KW-1133">Transmembrane helix</keyword>
<organism evidence="7 8">
    <name type="scientific">Brassica napus</name>
    <name type="common">Rape</name>
    <dbReference type="NCBI Taxonomy" id="3708"/>
    <lineage>
        <taxon>Eukaryota</taxon>
        <taxon>Viridiplantae</taxon>
        <taxon>Streptophyta</taxon>
        <taxon>Embryophyta</taxon>
        <taxon>Tracheophyta</taxon>
        <taxon>Spermatophyta</taxon>
        <taxon>Magnoliopsida</taxon>
        <taxon>eudicotyledons</taxon>
        <taxon>Gunneridae</taxon>
        <taxon>Pentapetalae</taxon>
        <taxon>rosids</taxon>
        <taxon>malvids</taxon>
        <taxon>Brassicales</taxon>
        <taxon>Brassicaceae</taxon>
        <taxon>Brassiceae</taxon>
        <taxon>Brassica</taxon>
    </lineage>
</organism>
<evidence type="ECO:0000256" key="6">
    <source>
        <dbReference type="SAM" id="Phobius"/>
    </source>
</evidence>
<name>A0ABQ8ASH0_BRANA</name>
<comment type="similarity">
    <text evidence="2">Belongs to the TMEM45 family.</text>
</comment>